<evidence type="ECO:0000256" key="4">
    <source>
        <dbReference type="ARBA" id="ARBA00022496"/>
    </source>
</evidence>
<feature type="domain" description="TonB-dependent receptor plug" evidence="15">
    <location>
        <begin position="57"/>
        <end position="162"/>
    </location>
</feature>
<organism evidence="16 17">
    <name type="scientific">Novosphingobium capsulatum</name>
    <dbReference type="NCBI Taxonomy" id="13688"/>
    <lineage>
        <taxon>Bacteria</taxon>
        <taxon>Pseudomonadati</taxon>
        <taxon>Pseudomonadota</taxon>
        <taxon>Alphaproteobacteria</taxon>
        <taxon>Sphingomonadales</taxon>
        <taxon>Sphingomonadaceae</taxon>
        <taxon>Novosphingobium</taxon>
    </lineage>
</organism>
<sequence length="744" mass="79974">MNRLIAALLIGASMPTIATVAHAQDGAAPQDAASSTGGNNDGLAEIVVTANRTESSAQKTAVALTVYTGADLAQKGISNVQSLATVDPSVNLSTSSGSAYVAVRGIASTDVTEIGDPSVPIARDGFYTNRSFSIGTSMYDIARIEVLKGPQGTLNGRNSTGGLISLITNRPSDTAGAYGSFEVGNYRALNVEAGGNVPLTDTLAVRFSGIHRQHDGYRHLTGINLDGDDENTSSGRVQLQWKPTDNVKLWASYQHDDIRNVGDVAMVAALGTRPDFGDARSFPNQALTSNRVKGDRIRWEGTVANFAGDLTLTYAGGWDKQTWAHKLDATGPAYPAIRNFIQNEAPTTWNHEVRLSNGSNNPLFFQVGLFHFQETNTINSGIYNLAMTGPYAPGGPLSFLDFSNTYGIHFDYNVKTKSDAVFGQIAYKLGDQWKLTVGGRYTRDEKVRTGGATLNYPALAFPEWGFVFPFTTGFTDGAGRMTKSQPTWHVGLDYTPASNSLVYAKYDRGYKSGGFNSNGSAASIPYGPETLDAFEVGTKNRFMGNRLQLNASAFYFNYRGYQASQTADSLNGAAGTFNVGTAKIYGAEAQAVALFGQGGRIDLNAAWLHTRFGDNITVNDGGGTPQSIGGHQLPNAPKLSVSGGIEYAIPAFGGTLTPRADAKYSSSFYYSVFNTYDTQSRPYVTGNLSLQYAPEGARWTLQAFVRNVGDKVVLAYAAQNFNSRLNTYQFQPPRTYGVRFGFKI</sequence>
<evidence type="ECO:0000259" key="14">
    <source>
        <dbReference type="Pfam" id="PF00593"/>
    </source>
</evidence>
<dbReference type="InterPro" id="IPR036942">
    <property type="entry name" value="Beta-barrel_TonB_sf"/>
</dbReference>
<feature type="domain" description="TonB-dependent receptor-like beta-barrel" evidence="14">
    <location>
        <begin position="284"/>
        <end position="708"/>
    </location>
</feature>
<dbReference type="Gene3D" id="2.40.170.20">
    <property type="entry name" value="TonB-dependent receptor, beta-barrel domain"/>
    <property type="match status" value="1"/>
</dbReference>
<keyword evidence="2 11" id="KW-0813">Transport</keyword>
<dbReference type="RefSeq" id="WP_169041263.1">
    <property type="nucleotide sequence ID" value="NZ_JAVDRD010000001.1"/>
</dbReference>
<evidence type="ECO:0000313" key="17">
    <source>
        <dbReference type="Proteomes" id="UP001184150"/>
    </source>
</evidence>
<dbReference type="PROSITE" id="PS52016">
    <property type="entry name" value="TONB_DEPENDENT_REC_3"/>
    <property type="match status" value="1"/>
</dbReference>
<evidence type="ECO:0000259" key="15">
    <source>
        <dbReference type="Pfam" id="PF07715"/>
    </source>
</evidence>
<dbReference type="Pfam" id="PF00593">
    <property type="entry name" value="TonB_dep_Rec_b-barrel"/>
    <property type="match status" value="1"/>
</dbReference>
<keyword evidence="8 12" id="KW-0798">TonB box</keyword>
<evidence type="ECO:0000256" key="1">
    <source>
        <dbReference type="ARBA" id="ARBA00004571"/>
    </source>
</evidence>
<dbReference type="Pfam" id="PF07715">
    <property type="entry name" value="Plug"/>
    <property type="match status" value="1"/>
</dbReference>
<keyword evidence="5 11" id="KW-0812">Transmembrane</keyword>
<evidence type="ECO:0000256" key="12">
    <source>
        <dbReference type="RuleBase" id="RU003357"/>
    </source>
</evidence>
<evidence type="ECO:0000256" key="9">
    <source>
        <dbReference type="ARBA" id="ARBA00023136"/>
    </source>
</evidence>
<dbReference type="InterPro" id="IPR039426">
    <property type="entry name" value="TonB-dep_rcpt-like"/>
</dbReference>
<keyword evidence="6" id="KW-0408">Iron</keyword>
<protein>
    <submittedName>
        <fullName evidence="16">Iron complex outermembrane receptor protein</fullName>
    </submittedName>
</protein>
<evidence type="ECO:0000256" key="2">
    <source>
        <dbReference type="ARBA" id="ARBA00022448"/>
    </source>
</evidence>
<dbReference type="Proteomes" id="UP001184150">
    <property type="component" value="Unassembled WGS sequence"/>
</dbReference>
<reference evidence="16 17" key="1">
    <citation type="submission" date="2023-07" db="EMBL/GenBank/DDBJ databases">
        <title>Sorghum-associated microbial communities from plants grown in Nebraska, USA.</title>
        <authorList>
            <person name="Schachtman D."/>
        </authorList>
    </citation>
    <scope>NUCLEOTIDE SEQUENCE [LARGE SCALE GENOMIC DNA]</scope>
    <source>
        <strain evidence="16 17">DS1027</strain>
    </source>
</reference>
<evidence type="ECO:0000256" key="8">
    <source>
        <dbReference type="ARBA" id="ARBA00023077"/>
    </source>
</evidence>
<proteinExistence type="inferred from homology"/>
<dbReference type="EMBL" id="JAVDRD010000001">
    <property type="protein sequence ID" value="MDR6509272.1"/>
    <property type="molecule type" value="Genomic_DNA"/>
</dbReference>
<name>A0ABU1MH88_9SPHN</name>
<keyword evidence="10 11" id="KW-0998">Cell outer membrane</keyword>
<evidence type="ECO:0000256" key="10">
    <source>
        <dbReference type="ARBA" id="ARBA00023237"/>
    </source>
</evidence>
<evidence type="ECO:0000256" key="5">
    <source>
        <dbReference type="ARBA" id="ARBA00022692"/>
    </source>
</evidence>
<dbReference type="PANTHER" id="PTHR32552">
    <property type="entry name" value="FERRICHROME IRON RECEPTOR-RELATED"/>
    <property type="match status" value="1"/>
</dbReference>
<keyword evidence="4" id="KW-0410">Iron transport</keyword>
<dbReference type="InterPro" id="IPR012910">
    <property type="entry name" value="Plug_dom"/>
</dbReference>
<feature type="signal peptide" evidence="13">
    <location>
        <begin position="1"/>
        <end position="23"/>
    </location>
</feature>
<gene>
    <name evidence="16" type="ORF">J2792_000112</name>
</gene>
<accession>A0ABU1MH88</accession>
<comment type="subcellular location">
    <subcellularLocation>
        <location evidence="1 11">Cell outer membrane</location>
        <topology evidence="1 11">Multi-pass membrane protein</topology>
    </subcellularLocation>
</comment>
<keyword evidence="13" id="KW-0732">Signal</keyword>
<keyword evidence="16" id="KW-0675">Receptor</keyword>
<feature type="chain" id="PRO_5046197759" evidence="13">
    <location>
        <begin position="24"/>
        <end position="744"/>
    </location>
</feature>
<comment type="similarity">
    <text evidence="11 12">Belongs to the TonB-dependent receptor family.</text>
</comment>
<keyword evidence="17" id="KW-1185">Reference proteome</keyword>
<dbReference type="SUPFAM" id="SSF56935">
    <property type="entry name" value="Porins"/>
    <property type="match status" value="1"/>
</dbReference>
<dbReference type="PANTHER" id="PTHR32552:SF81">
    <property type="entry name" value="TONB-DEPENDENT OUTER MEMBRANE RECEPTOR"/>
    <property type="match status" value="1"/>
</dbReference>
<evidence type="ECO:0000256" key="7">
    <source>
        <dbReference type="ARBA" id="ARBA00023065"/>
    </source>
</evidence>
<evidence type="ECO:0000256" key="11">
    <source>
        <dbReference type="PROSITE-ProRule" id="PRU01360"/>
    </source>
</evidence>
<keyword evidence="9 11" id="KW-0472">Membrane</keyword>
<keyword evidence="3 11" id="KW-1134">Transmembrane beta strand</keyword>
<evidence type="ECO:0000256" key="13">
    <source>
        <dbReference type="SAM" id="SignalP"/>
    </source>
</evidence>
<evidence type="ECO:0000313" key="16">
    <source>
        <dbReference type="EMBL" id="MDR6509272.1"/>
    </source>
</evidence>
<dbReference type="InterPro" id="IPR000531">
    <property type="entry name" value="Beta-barrel_TonB"/>
</dbReference>
<keyword evidence="7" id="KW-0406">Ion transport</keyword>
<comment type="caution">
    <text evidence="16">The sequence shown here is derived from an EMBL/GenBank/DDBJ whole genome shotgun (WGS) entry which is preliminary data.</text>
</comment>
<evidence type="ECO:0000256" key="3">
    <source>
        <dbReference type="ARBA" id="ARBA00022452"/>
    </source>
</evidence>
<evidence type="ECO:0000256" key="6">
    <source>
        <dbReference type="ARBA" id="ARBA00023004"/>
    </source>
</evidence>